<protein>
    <submittedName>
        <fullName evidence="1">Uncharacterized protein</fullName>
    </submittedName>
</protein>
<proteinExistence type="predicted"/>
<name>M2LHI5_BAUPA</name>
<accession>M2LHI5</accession>
<evidence type="ECO:0000313" key="2">
    <source>
        <dbReference type="Proteomes" id="UP000011761"/>
    </source>
</evidence>
<dbReference type="EMBL" id="KB445560">
    <property type="protein sequence ID" value="EMC93627.1"/>
    <property type="molecule type" value="Genomic_DNA"/>
</dbReference>
<dbReference type="KEGG" id="bcom:BAUCODRAFT_37314"/>
<dbReference type="AlphaFoldDB" id="M2LHI5"/>
<dbReference type="RefSeq" id="XP_007679287.1">
    <property type="nucleotide sequence ID" value="XM_007681097.1"/>
</dbReference>
<gene>
    <name evidence="1" type="ORF">BAUCODRAFT_37314</name>
</gene>
<reference evidence="1 2" key="1">
    <citation type="journal article" date="2012" name="PLoS Pathog.">
        <title>Diverse lifestyles and strategies of plant pathogenesis encoded in the genomes of eighteen Dothideomycetes fungi.</title>
        <authorList>
            <person name="Ohm R.A."/>
            <person name="Feau N."/>
            <person name="Henrissat B."/>
            <person name="Schoch C.L."/>
            <person name="Horwitz B.A."/>
            <person name="Barry K.W."/>
            <person name="Condon B.J."/>
            <person name="Copeland A.C."/>
            <person name="Dhillon B."/>
            <person name="Glaser F."/>
            <person name="Hesse C.N."/>
            <person name="Kosti I."/>
            <person name="LaButti K."/>
            <person name="Lindquist E.A."/>
            <person name="Lucas S."/>
            <person name="Salamov A.A."/>
            <person name="Bradshaw R.E."/>
            <person name="Ciuffetti L."/>
            <person name="Hamelin R.C."/>
            <person name="Kema G.H.J."/>
            <person name="Lawrence C."/>
            <person name="Scott J.A."/>
            <person name="Spatafora J.W."/>
            <person name="Turgeon B.G."/>
            <person name="de Wit P.J.G.M."/>
            <person name="Zhong S."/>
            <person name="Goodwin S.B."/>
            <person name="Grigoriev I.V."/>
        </authorList>
    </citation>
    <scope>NUCLEOTIDE SEQUENCE [LARGE SCALE GENOMIC DNA]</scope>
    <source>
        <strain evidence="1 2">UAMH 10762</strain>
    </source>
</reference>
<evidence type="ECO:0000313" key="1">
    <source>
        <dbReference type="EMBL" id="EMC93627.1"/>
    </source>
</evidence>
<dbReference type="Proteomes" id="UP000011761">
    <property type="component" value="Unassembled WGS sequence"/>
</dbReference>
<dbReference type="GeneID" id="19113214"/>
<organism evidence="1 2">
    <name type="scientific">Baudoinia panamericana (strain UAMH 10762)</name>
    <name type="common">Angels' share fungus</name>
    <name type="synonym">Baudoinia compniacensis (strain UAMH 10762)</name>
    <dbReference type="NCBI Taxonomy" id="717646"/>
    <lineage>
        <taxon>Eukaryota</taxon>
        <taxon>Fungi</taxon>
        <taxon>Dikarya</taxon>
        <taxon>Ascomycota</taxon>
        <taxon>Pezizomycotina</taxon>
        <taxon>Dothideomycetes</taxon>
        <taxon>Dothideomycetidae</taxon>
        <taxon>Mycosphaerellales</taxon>
        <taxon>Teratosphaeriaceae</taxon>
        <taxon>Baudoinia</taxon>
    </lineage>
</organism>
<dbReference type="HOGENOM" id="CLU_2014839_0_0_1"/>
<keyword evidence="2" id="KW-1185">Reference proteome</keyword>
<sequence length="123" mass="13897">MAIRLILMCGFDVSDEHEGSRAVKTCLTGQRRVFSRYDRRSSVQMGHLTRLHNQAREIKKLTMVVPDESEAEQAERLGWLAALRQNLQEYQTGFRSYLTTLIEVYQNGTISPASAAGLLKPAL</sequence>